<proteinExistence type="predicted"/>
<feature type="region of interest" description="Disordered" evidence="1">
    <location>
        <begin position="31"/>
        <end position="54"/>
    </location>
</feature>
<name>A0A8T2NNN1_9TELE</name>
<protein>
    <submittedName>
        <fullName evidence="2">Uncharacterized protein</fullName>
    </submittedName>
</protein>
<dbReference type="AlphaFoldDB" id="A0A8T2NNN1"/>
<keyword evidence="3" id="KW-1185">Reference proteome</keyword>
<evidence type="ECO:0000256" key="1">
    <source>
        <dbReference type="SAM" id="MobiDB-lite"/>
    </source>
</evidence>
<dbReference type="Proteomes" id="UP000824540">
    <property type="component" value="Unassembled WGS sequence"/>
</dbReference>
<dbReference type="EMBL" id="JAFBMS010000077">
    <property type="protein sequence ID" value="KAG9337997.1"/>
    <property type="molecule type" value="Genomic_DNA"/>
</dbReference>
<organism evidence="2 3">
    <name type="scientific">Albula glossodonta</name>
    <name type="common">roundjaw bonefish</name>
    <dbReference type="NCBI Taxonomy" id="121402"/>
    <lineage>
        <taxon>Eukaryota</taxon>
        <taxon>Metazoa</taxon>
        <taxon>Chordata</taxon>
        <taxon>Craniata</taxon>
        <taxon>Vertebrata</taxon>
        <taxon>Euteleostomi</taxon>
        <taxon>Actinopterygii</taxon>
        <taxon>Neopterygii</taxon>
        <taxon>Teleostei</taxon>
        <taxon>Albuliformes</taxon>
        <taxon>Albulidae</taxon>
        <taxon>Albula</taxon>
    </lineage>
</organism>
<evidence type="ECO:0000313" key="3">
    <source>
        <dbReference type="Proteomes" id="UP000824540"/>
    </source>
</evidence>
<gene>
    <name evidence="2" type="ORF">JZ751_027334</name>
</gene>
<reference evidence="2" key="1">
    <citation type="thesis" date="2021" institute="BYU ScholarsArchive" country="Provo, UT, USA">
        <title>Applications of and Algorithms for Genome Assembly and Genomic Analyses with an Emphasis on Marine Teleosts.</title>
        <authorList>
            <person name="Pickett B.D."/>
        </authorList>
    </citation>
    <scope>NUCLEOTIDE SEQUENCE</scope>
    <source>
        <strain evidence="2">HI-2016</strain>
    </source>
</reference>
<sequence length="274" mass="29476">MLKECVFDVSIAPQHGPYSCQQDQLSSIGPCLDEEQTQSPHCDDPRPRASLPGTPPSWWFTSTAVRGVISVLPSGVTFSHADMGDVTAKERDKTKGFPSAPGPTSAMLITANRTTNSPSSSLPTSLTNHFMGRRIPQRHCSAVATFNSRRSPRQSGLLCIAGMDSHAKHSDSRLRGHPKSAVAICHMQSSPPLPLGRSSNHASESKACAMATGNMSPCHLFDYGMGSRCCCHVYSALPAHTGAWLEPETRNVWNVTRQQEAASTPPAADLFPLL</sequence>
<comment type="caution">
    <text evidence="2">The sequence shown here is derived from an EMBL/GenBank/DDBJ whole genome shotgun (WGS) entry which is preliminary data.</text>
</comment>
<accession>A0A8T2NNN1</accession>
<evidence type="ECO:0000313" key="2">
    <source>
        <dbReference type="EMBL" id="KAG9337997.1"/>
    </source>
</evidence>